<keyword evidence="1" id="KW-0472">Membrane</keyword>
<evidence type="ECO:0000256" key="1">
    <source>
        <dbReference type="SAM" id="Phobius"/>
    </source>
</evidence>
<dbReference type="EMBL" id="JH719942">
    <property type="protein sequence ID" value="EJF54554.1"/>
    <property type="molecule type" value="Genomic_DNA"/>
</dbReference>
<accession>J0P3X6</accession>
<sequence>MEHFGTFLAILFWVIAISGSAAFFYYANRYLKKQTATALKFWQILSFLATIFFCWLAWFSWDLLYSNDSDVLGNYWSFISSVAMGLATLVIAIRITSGTYAEK</sequence>
<dbReference type="Proteomes" id="UP000005113">
    <property type="component" value="Unassembled WGS sequence"/>
</dbReference>
<keyword evidence="1" id="KW-1133">Transmembrane helix</keyword>
<keyword evidence="1" id="KW-0812">Transmembrane</keyword>
<dbReference type="HOGENOM" id="CLU_2261861_0_0_10"/>
<protein>
    <submittedName>
        <fullName evidence="2">Uncharacterized protein</fullName>
    </submittedName>
</protein>
<feature type="transmembrane region" description="Helical" evidence="1">
    <location>
        <begin position="39"/>
        <end position="61"/>
    </location>
</feature>
<name>J0P3X6_9BACT</name>
<evidence type="ECO:0000313" key="3">
    <source>
        <dbReference type="Proteomes" id="UP000005113"/>
    </source>
</evidence>
<dbReference type="RefSeq" id="WP_002660288.1">
    <property type="nucleotide sequence ID" value="NZ_JH719942.1"/>
</dbReference>
<evidence type="ECO:0000313" key="2">
    <source>
        <dbReference type="EMBL" id="EJF54554.1"/>
    </source>
</evidence>
<organism evidence="2 3">
    <name type="scientific">Saprospira grandis DSM 2844</name>
    <dbReference type="NCBI Taxonomy" id="694433"/>
    <lineage>
        <taxon>Bacteria</taxon>
        <taxon>Pseudomonadati</taxon>
        <taxon>Bacteroidota</taxon>
        <taxon>Saprospiria</taxon>
        <taxon>Saprospirales</taxon>
        <taxon>Saprospiraceae</taxon>
        <taxon>Saprospira</taxon>
    </lineage>
</organism>
<reference evidence="3" key="1">
    <citation type="journal article" date="2012" name="Stand. Genomic Sci.">
        <title>Permanent draft genome sequence of the gliding predator Saprospira grandis strain Sa g1 (= HR1).</title>
        <authorList>
            <person name="Mavromatis K."/>
            <person name="Chertkov O."/>
            <person name="Lapidus A."/>
            <person name="Nolan M."/>
            <person name="Lucas S."/>
            <person name="Tice H."/>
            <person name="Del Rio T.G."/>
            <person name="Cheng J.F."/>
            <person name="Han C."/>
            <person name="Tapia R."/>
            <person name="Bruce D."/>
            <person name="Goodwin L.A."/>
            <person name="Pitluck S."/>
            <person name="Huntemann M."/>
            <person name="Liolios K."/>
            <person name="Pagani I."/>
            <person name="Ivanova N."/>
            <person name="Mikhailova N."/>
            <person name="Pati A."/>
            <person name="Chen A."/>
            <person name="Palaniappan K."/>
            <person name="Land M."/>
            <person name="Brambilla E.M."/>
            <person name="Rohde M."/>
            <person name="Spring S."/>
            <person name="Goker M."/>
            <person name="Detter J.C."/>
            <person name="Bristow J."/>
            <person name="Eisen J.A."/>
            <person name="Markowitz V."/>
            <person name="Hugenholtz P."/>
            <person name="Kyrpides N.C."/>
            <person name="Klenk H.P."/>
            <person name="Woyke T."/>
        </authorList>
    </citation>
    <scope>NUCLEOTIDE SEQUENCE [LARGE SCALE GENOMIC DNA]</scope>
    <source>
        <strain evidence="3">DSM 2844</strain>
    </source>
</reference>
<feature type="transmembrane region" description="Helical" evidence="1">
    <location>
        <begin position="6"/>
        <end position="27"/>
    </location>
</feature>
<feature type="transmembrane region" description="Helical" evidence="1">
    <location>
        <begin position="73"/>
        <end position="93"/>
    </location>
</feature>
<gene>
    <name evidence="2" type="ORF">SapgrDRAFT_2902</name>
</gene>
<dbReference type="AlphaFoldDB" id="J0P3X6"/>
<proteinExistence type="predicted"/>